<accession>A0A084Q891</accession>
<dbReference type="PANTHER" id="PTHR10039">
    <property type="entry name" value="AMELOGENIN"/>
    <property type="match status" value="1"/>
</dbReference>
<dbReference type="PANTHER" id="PTHR10039:SF16">
    <property type="entry name" value="GPI INOSITOL-DEACYLASE"/>
    <property type="match status" value="1"/>
</dbReference>
<organism evidence="4 5">
    <name type="scientific">Stachybotrys chlorohalonatus (strain IBT 40285)</name>
    <dbReference type="NCBI Taxonomy" id="1283841"/>
    <lineage>
        <taxon>Eukaryota</taxon>
        <taxon>Fungi</taxon>
        <taxon>Dikarya</taxon>
        <taxon>Ascomycota</taxon>
        <taxon>Pezizomycotina</taxon>
        <taxon>Sordariomycetes</taxon>
        <taxon>Hypocreomycetidae</taxon>
        <taxon>Hypocreales</taxon>
        <taxon>Stachybotryaceae</taxon>
        <taxon>Stachybotrys</taxon>
    </lineage>
</organism>
<keyword evidence="2" id="KW-0175">Coiled coil</keyword>
<proteinExistence type="predicted"/>
<protein>
    <recommendedName>
        <fullName evidence="3">Nephrocystin 3-like N-terminal domain-containing protein</fullName>
    </recommendedName>
</protein>
<dbReference type="STRING" id="1283841.A0A084Q891"/>
<dbReference type="OrthoDB" id="538223at2759"/>
<evidence type="ECO:0000313" key="5">
    <source>
        <dbReference type="Proteomes" id="UP000028524"/>
    </source>
</evidence>
<dbReference type="InterPro" id="IPR027417">
    <property type="entry name" value="P-loop_NTPase"/>
</dbReference>
<dbReference type="InterPro" id="IPR056884">
    <property type="entry name" value="NPHP3-like_N"/>
</dbReference>
<evidence type="ECO:0000313" key="4">
    <source>
        <dbReference type="EMBL" id="KFA60176.1"/>
    </source>
</evidence>
<sequence>MEALGVAASVIAIIDLSAKIASICSQYIKDVKNAENDVRRLLQEVNKLGAIAEDIKRLLNGPRSARLKSSQKLEAGLKDSSHKLQTLEKKLELLEQKLRPAGTRHKIKVRLGLTSLTWPFDSQEVEKDVQDIAHYTKILSLALQHDHLAISFNTDQVVVLDRLPVSKGAPFNSHNEDSNPTCLENTRVELLDQISAWIHDPNAKALFWLNGMAGTGKSTISRTIARSLSGTNHLGASFFFKRGEADRGNATKFMMTIARQLADKEPRVVPMLMKTIETDSTISGSAIEEQFMKLIFEPLLLWHNHFGRLWRPR</sequence>
<dbReference type="AlphaFoldDB" id="A0A084Q891"/>
<dbReference type="SUPFAM" id="SSF52540">
    <property type="entry name" value="P-loop containing nucleoside triphosphate hydrolases"/>
    <property type="match status" value="1"/>
</dbReference>
<evidence type="ECO:0000259" key="3">
    <source>
        <dbReference type="Pfam" id="PF24883"/>
    </source>
</evidence>
<feature type="coiled-coil region" evidence="2">
    <location>
        <begin position="24"/>
        <end position="97"/>
    </location>
</feature>
<dbReference type="OMA" id="QISAWIH"/>
<dbReference type="HOGENOM" id="CLU_000288_6_9_1"/>
<evidence type="ECO:0000256" key="2">
    <source>
        <dbReference type="SAM" id="Coils"/>
    </source>
</evidence>
<dbReference type="Proteomes" id="UP000028524">
    <property type="component" value="Unassembled WGS sequence"/>
</dbReference>
<reference evidence="4 5" key="1">
    <citation type="journal article" date="2014" name="BMC Genomics">
        <title>Comparative genome sequencing reveals chemotype-specific gene clusters in the toxigenic black mold Stachybotrys.</title>
        <authorList>
            <person name="Semeiks J."/>
            <person name="Borek D."/>
            <person name="Otwinowski Z."/>
            <person name="Grishin N.V."/>
        </authorList>
    </citation>
    <scope>NUCLEOTIDE SEQUENCE [LARGE SCALE GENOMIC DNA]</scope>
    <source>
        <strain evidence="4 5">IBT 40285</strain>
    </source>
</reference>
<keyword evidence="1" id="KW-0677">Repeat</keyword>
<feature type="domain" description="Nephrocystin 3-like N-terminal" evidence="3">
    <location>
        <begin position="193"/>
        <end position="301"/>
    </location>
</feature>
<dbReference type="EMBL" id="KL661846">
    <property type="protein sequence ID" value="KFA60176.1"/>
    <property type="molecule type" value="Genomic_DNA"/>
</dbReference>
<keyword evidence="5" id="KW-1185">Reference proteome</keyword>
<dbReference type="Gene3D" id="3.40.50.300">
    <property type="entry name" value="P-loop containing nucleotide triphosphate hydrolases"/>
    <property type="match status" value="1"/>
</dbReference>
<dbReference type="InParanoid" id="A0A084Q891"/>
<gene>
    <name evidence="4" type="ORF">S40285_09754</name>
</gene>
<name>A0A084Q891_STAC4</name>
<evidence type="ECO:0000256" key="1">
    <source>
        <dbReference type="ARBA" id="ARBA00022737"/>
    </source>
</evidence>
<dbReference type="Pfam" id="PF24883">
    <property type="entry name" value="NPHP3_N"/>
    <property type="match status" value="1"/>
</dbReference>